<sequence>MGTDEDLFSKIYKHQNEQGKVVEGKLRELYRQKLKIQADMGLRDQLQDEKQLSKYQRIQKLLEIRGTFLKLENQLFEKQLEEYEGLESKECEEIKVLAKRFEKLMYFKVSIENELQKK</sequence>
<accession>A0A7S3CPV7</accession>
<proteinExistence type="predicted"/>
<evidence type="ECO:0000313" key="1">
    <source>
        <dbReference type="EMBL" id="CAE0234154.1"/>
    </source>
</evidence>
<organism evidence="1">
    <name type="scientific">Strombidium rassoulzadegani</name>
    <dbReference type="NCBI Taxonomy" id="1082188"/>
    <lineage>
        <taxon>Eukaryota</taxon>
        <taxon>Sar</taxon>
        <taxon>Alveolata</taxon>
        <taxon>Ciliophora</taxon>
        <taxon>Intramacronucleata</taxon>
        <taxon>Spirotrichea</taxon>
        <taxon>Oligotrichia</taxon>
        <taxon>Strombidiidae</taxon>
        <taxon>Strombidium</taxon>
    </lineage>
</organism>
<reference evidence="1" key="1">
    <citation type="submission" date="2021-01" db="EMBL/GenBank/DDBJ databases">
        <authorList>
            <person name="Corre E."/>
            <person name="Pelletier E."/>
            <person name="Niang G."/>
            <person name="Scheremetjew M."/>
            <person name="Finn R."/>
            <person name="Kale V."/>
            <person name="Holt S."/>
            <person name="Cochrane G."/>
            <person name="Meng A."/>
            <person name="Brown T."/>
            <person name="Cohen L."/>
        </authorList>
    </citation>
    <scope>NUCLEOTIDE SEQUENCE</scope>
    <source>
        <strain evidence="1">Ras09</strain>
    </source>
</reference>
<name>A0A7S3CPV7_9SPIT</name>
<gene>
    <name evidence="1" type="ORF">SRAS04492_LOCUS5956</name>
</gene>
<dbReference type="AlphaFoldDB" id="A0A7S3CPV7"/>
<protein>
    <submittedName>
        <fullName evidence="1">Uncharacterized protein</fullName>
    </submittedName>
</protein>
<dbReference type="EMBL" id="HBIA01011741">
    <property type="protein sequence ID" value="CAE0234154.1"/>
    <property type="molecule type" value="Transcribed_RNA"/>
</dbReference>